<accession>A0A7S1BKE0</accession>
<protein>
    <submittedName>
        <fullName evidence="2">Uncharacterized protein</fullName>
    </submittedName>
</protein>
<feature type="region of interest" description="Disordered" evidence="1">
    <location>
        <begin position="1"/>
        <end position="68"/>
    </location>
</feature>
<feature type="compositionally biased region" description="Basic and acidic residues" evidence="1">
    <location>
        <begin position="1"/>
        <end position="28"/>
    </location>
</feature>
<name>A0A7S1BKE0_9STRA</name>
<gene>
    <name evidence="2" type="ORF">CHYS00102_LOCUS15293</name>
</gene>
<dbReference type="AlphaFoldDB" id="A0A7S1BKE0"/>
<sequence length="373" mass="42847">MEGRSCEEPDDYNRHTDIHLSSHRDNDHSVGSPVVTENSSDDNLDVSQGKKRRRVYTSDSSEDMKSRVKIKNSTIEGEIGKKVRTRPISPVSRAAASFAHPLNDVPRKRRRNKKPPTIEIGSKIKKWFEDELNSGWRFGTVVSLKSLANPHYIISYTNGDREQYSDKEILLRYIQNDEVVPDHTPSENFTLLRSSDVLATEFVEQMEKCLAAVKNIQHVQMSKHVSEMLKIWNEAESRNQEILVYNKITLSSWTLYRALLKKAKPSKCNARFMGLLDEVRTSVREVKNKIKRMEEESTAPINVDRAPRVPHELAPSTLHKDPERVAATARGLGIENAPETHEEWLHFAKTRTEEADKLSKVLKERKEQDELEI</sequence>
<proteinExistence type="predicted"/>
<organism evidence="2">
    <name type="scientific">Corethron hystrix</name>
    <dbReference type="NCBI Taxonomy" id="216773"/>
    <lineage>
        <taxon>Eukaryota</taxon>
        <taxon>Sar</taxon>
        <taxon>Stramenopiles</taxon>
        <taxon>Ochrophyta</taxon>
        <taxon>Bacillariophyta</taxon>
        <taxon>Coscinodiscophyceae</taxon>
        <taxon>Corethrophycidae</taxon>
        <taxon>Corethrales</taxon>
        <taxon>Corethraceae</taxon>
        <taxon>Corethron</taxon>
    </lineage>
</organism>
<reference evidence="2" key="1">
    <citation type="submission" date="2021-01" db="EMBL/GenBank/DDBJ databases">
        <authorList>
            <person name="Corre E."/>
            <person name="Pelletier E."/>
            <person name="Niang G."/>
            <person name="Scheremetjew M."/>
            <person name="Finn R."/>
            <person name="Kale V."/>
            <person name="Holt S."/>
            <person name="Cochrane G."/>
            <person name="Meng A."/>
            <person name="Brown T."/>
            <person name="Cohen L."/>
        </authorList>
    </citation>
    <scope>NUCLEOTIDE SEQUENCE</scope>
    <source>
        <strain evidence="2">308</strain>
    </source>
</reference>
<evidence type="ECO:0000313" key="2">
    <source>
        <dbReference type="EMBL" id="CAD8888095.1"/>
    </source>
</evidence>
<evidence type="ECO:0000256" key="1">
    <source>
        <dbReference type="SAM" id="MobiDB-lite"/>
    </source>
</evidence>
<dbReference type="EMBL" id="HBFR01021246">
    <property type="protein sequence ID" value="CAD8888095.1"/>
    <property type="molecule type" value="Transcribed_RNA"/>
</dbReference>